<evidence type="ECO:0000313" key="2">
    <source>
        <dbReference type="EMBL" id="CCX33288.1"/>
    </source>
</evidence>
<proteinExistence type="predicted"/>
<evidence type="ECO:0000313" key="3">
    <source>
        <dbReference type="Proteomes" id="UP000018144"/>
    </source>
</evidence>
<sequence length="58" mass="6348">MLQSTCTCSAADSAATATHTRPPEYHLTKRMPSVNRCGWESTITEGVRLELRLGISVL</sequence>
<feature type="compositionally biased region" description="Low complexity" evidence="1">
    <location>
        <begin position="1"/>
        <end position="20"/>
    </location>
</feature>
<evidence type="ECO:0000256" key="1">
    <source>
        <dbReference type="SAM" id="MobiDB-lite"/>
    </source>
</evidence>
<reference evidence="2 3" key="1">
    <citation type="journal article" date="2013" name="PLoS Genet.">
        <title>The genome and development-dependent transcriptomes of Pyronema confluens: a window into fungal evolution.</title>
        <authorList>
            <person name="Traeger S."/>
            <person name="Altegoer F."/>
            <person name="Freitag M."/>
            <person name="Gabaldon T."/>
            <person name="Kempken F."/>
            <person name="Kumar A."/>
            <person name="Marcet-Houben M."/>
            <person name="Poggeler S."/>
            <person name="Stajich J.E."/>
            <person name="Nowrousian M."/>
        </authorList>
    </citation>
    <scope>NUCLEOTIDE SEQUENCE [LARGE SCALE GENOMIC DNA]</scope>
    <source>
        <strain evidence="3">CBS 100304</strain>
        <tissue evidence="2">Vegetative mycelium</tissue>
    </source>
</reference>
<keyword evidence="3" id="KW-1185">Reference proteome</keyword>
<feature type="region of interest" description="Disordered" evidence="1">
    <location>
        <begin position="1"/>
        <end position="26"/>
    </location>
</feature>
<protein>
    <submittedName>
        <fullName evidence="2">Uncharacterized protein</fullName>
    </submittedName>
</protein>
<organism evidence="2 3">
    <name type="scientific">Pyronema omphalodes (strain CBS 100304)</name>
    <name type="common">Pyronema confluens</name>
    <dbReference type="NCBI Taxonomy" id="1076935"/>
    <lineage>
        <taxon>Eukaryota</taxon>
        <taxon>Fungi</taxon>
        <taxon>Dikarya</taxon>
        <taxon>Ascomycota</taxon>
        <taxon>Pezizomycotina</taxon>
        <taxon>Pezizomycetes</taxon>
        <taxon>Pezizales</taxon>
        <taxon>Pyronemataceae</taxon>
        <taxon>Pyronema</taxon>
    </lineage>
</organism>
<dbReference type="EMBL" id="HF936042">
    <property type="protein sequence ID" value="CCX33288.1"/>
    <property type="molecule type" value="Genomic_DNA"/>
</dbReference>
<dbReference type="Proteomes" id="UP000018144">
    <property type="component" value="Unassembled WGS sequence"/>
</dbReference>
<gene>
    <name evidence="2" type="ORF">PCON_14328</name>
</gene>
<name>U4LMZ6_PYROM</name>
<dbReference type="AlphaFoldDB" id="U4LMZ6"/>
<accession>U4LMZ6</accession>